<organism evidence="7 8">
    <name type="scientific">Pseudogymnoascus verrucosus</name>
    <dbReference type="NCBI Taxonomy" id="342668"/>
    <lineage>
        <taxon>Eukaryota</taxon>
        <taxon>Fungi</taxon>
        <taxon>Dikarya</taxon>
        <taxon>Ascomycota</taxon>
        <taxon>Pezizomycotina</taxon>
        <taxon>Leotiomycetes</taxon>
        <taxon>Thelebolales</taxon>
        <taxon>Thelebolaceae</taxon>
        <taxon>Pseudogymnoascus</taxon>
    </lineage>
</organism>
<keyword evidence="5" id="KW-1133">Transmembrane helix</keyword>
<dbReference type="EMBL" id="KV460225">
    <property type="protein sequence ID" value="OBT96944.1"/>
    <property type="molecule type" value="Genomic_DNA"/>
</dbReference>
<reference evidence="7 8" key="1">
    <citation type="submission" date="2016-03" db="EMBL/GenBank/DDBJ databases">
        <title>Comparative genomics of Pseudogymnoascus destructans, the fungus causing white-nose syndrome of bats.</title>
        <authorList>
            <person name="Palmer J.M."/>
            <person name="Drees K.P."/>
            <person name="Foster J.T."/>
            <person name="Lindner D.L."/>
        </authorList>
    </citation>
    <scope>NUCLEOTIDE SEQUENCE [LARGE SCALE GENOMIC DNA]</scope>
    <source>
        <strain evidence="7 8">UAMH 10579</strain>
    </source>
</reference>
<proteinExistence type="inferred from homology"/>
<keyword evidence="6" id="KW-0472">Membrane</keyword>
<dbReference type="SUPFAM" id="SSF53448">
    <property type="entry name" value="Nucleotide-diphospho-sugar transferases"/>
    <property type="match status" value="1"/>
</dbReference>
<dbReference type="PANTHER" id="PTHR32385">
    <property type="entry name" value="MANNOSYL PHOSPHORYLINOSITOL CERAMIDE SYNTHASE"/>
    <property type="match status" value="1"/>
</dbReference>
<keyword evidence="4" id="KW-0812">Transmembrane</keyword>
<dbReference type="InterPro" id="IPR007577">
    <property type="entry name" value="GlycoTrfase_DXD_sugar-bd_CS"/>
</dbReference>
<evidence type="ECO:0000256" key="4">
    <source>
        <dbReference type="ARBA" id="ARBA00022692"/>
    </source>
</evidence>
<dbReference type="GO" id="GO:0000030">
    <property type="term" value="F:mannosyltransferase activity"/>
    <property type="evidence" value="ECO:0007669"/>
    <property type="project" value="TreeGrafter"/>
</dbReference>
<dbReference type="GeneID" id="28838960"/>
<reference evidence="8" key="2">
    <citation type="journal article" date="2018" name="Nat. Commun.">
        <title>Extreme sensitivity to ultraviolet light in the fungal pathogen causing white-nose syndrome of bats.</title>
        <authorList>
            <person name="Palmer J.M."/>
            <person name="Drees K.P."/>
            <person name="Foster J.T."/>
            <person name="Lindner D.L."/>
        </authorList>
    </citation>
    <scope>NUCLEOTIDE SEQUENCE [LARGE SCALE GENOMIC DNA]</scope>
    <source>
        <strain evidence="8">UAMH 10579</strain>
    </source>
</reference>
<evidence type="ECO:0000313" key="8">
    <source>
        <dbReference type="Proteomes" id="UP000091956"/>
    </source>
</evidence>
<evidence type="ECO:0000256" key="3">
    <source>
        <dbReference type="ARBA" id="ARBA00022679"/>
    </source>
</evidence>
<comment type="subcellular location">
    <subcellularLocation>
        <location evidence="1">Membrane</location>
    </subcellularLocation>
</comment>
<sequence length="299" mass="33675">MHRFVPSSGKRTEVVLLVYTGLYPIWLTAPPAQWLLTNSLSREFIRKEYGGFLETFDSYPFPVQRADAIRYFVLDHYGGIYLDLDDGCARRLEIMLEYPAWLRRSLPTGIGNDALGSVPHHPFIKRVIESLENYAIPSALPCINFRSVVNDARATRVADLLSDFRALQYSIVSVTCDSPRPDGFYTEGYAALRQCSVDGQHVLNVAADTRVPTGRSGPAEQEKAELTQVLLDSFSRRHEAQKICMRQSAAMRWVAWRDSVLLRPDPSHVPALVSGDQALRAELATVTDENIYNLLRNSD</sequence>
<comment type="similarity">
    <text evidence="2">Belongs to the glycosyltransferase 32 family.</text>
</comment>
<dbReference type="PANTHER" id="PTHR32385:SF20">
    <property type="entry name" value="MANNOSYL PHOSPHORYLINOSITOL CERAMIDE SYNTHASE CSH1-RELATED"/>
    <property type="match status" value="1"/>
</dbReference>
<dbReference type="Proteomes" id="UP000091956">
    <property type="component" value="Unassembled WGS sequence"/>
</dbReference>
<keyword evidence="8" id="KW-1185">Reference proteome</keyword>
<protein>
    <submittedName>
        <fullName evidence="7">Uncharacterized protein</fullName>
    </submittedName>
</protein>
<evidence type="ECO:0000256" key="1">
    <source>
        <dbReference type="ARBA" id="ARBA00004370"/>
    </source>
</evidence>
<dbReference type="GO" id="GO:0051999">
    <property type="term" value="P:mannosyl-inositol phosphorylceramide biosynthetic process"/>
    <property type="evidence" value="ECO:0007669"/>
    <property type="project" value="TreeGrafter"/>
</dbReference>
<dbReference type="AlphaFoldDB" id="A0A1B8GM78"/>
<evidence type="ECO:0000313" key="7">
    <source>
        <dbReference type="EMBL" id="OBT96944.1"/>
    </source>
</evidence>
<gene>
    <name evidence="7" type="ORF">VE01_05574</name>
</gene>
<accession>A0A1B8GM78</accession>
<evidence type="ECO:0000256" key="2">
    <source>
        <dbReference type="ARBA" id="ARBA00009003"/>
    </source>
</evidence>
<evidence type="ECO:0000256" key="6">
    <source>
        <dbReference type="ARBA" id="ARBA00023136"/>
    </source>
</evidence>
<dbReference type="Pfam" id="PF04488">
    <property type="entry name" value="Gly_transf_sug"/>
    <property type="match status" value="1"/>
</dbReference>
<evidence type="ECO:0000256" key="5">
    <source>
        <dbReference type="ARBA" id="ARBA00022989"/>
    </source>
</evidence>
<dbReference type="RefSeq" id="XP_018130677.1">
    <property type="nucleotide sequence ID" value="XM_018275037.1"/>
</dbReference>
<dbReference type="InterPro" id="IPR029044">
    <property type="entry name" value="Nucleotide-diphossugar_trans"/>
</dbReference>
<dbReference type="Gene3D" id="3.90.550.20">
    <property type="match status" value="1"/>
</dbReference>
<name>A0A1B8GM78_9PEZI</name>
<dbReference type="InterPro" id="IPR051706">
    <property type="entry name" value="Glycosyltransferase_domain"/>
</dbReference>
<keyword evidence="3" id="KW-0808">Transferase</keyword>
<dbReference type="GO" id="GO:0016020">
    <property type="term" value="C:membrane"/>
    <property type="evidence" value="ECO:0007669"/>
    <property type="project" value="UniProtKB-SubCell"/>
</dbReference>